<organism evidence="4 6">
    <name type="scientific">Cercospora beticola</name>
    <name type="common">Sugarbeet leaf spot fungus</name>
    <dbReference type="NCBI Taxonomy" id="122368"/>
    <lineage>
        <taxon>Eukaryota</taxon>
        <taxon>Fungi</taxon>
        <taxon>Dikarya</taxon>
        <taxon>Ascomycota</taxon>
        <taxon>Pezizomycotina</taxon>
        <taxon>Dothideomycetes</taxon>
        <taxon>Dothideomycetidae</taxon>
        <taxon>Mycosphaerellales</taxon>
        <taxon>Mycosphaerellaceae</taxon>
        <taxon>Cercospora</taxon>
    </lineage>
</organism>
<reference evidence="5 7" key="2">
    <citation type="submission" date="2023-09" db="EMBL/GenBank/DDBJ databases">
        <title>Complete-Gapless Cercospora beticola genome.</title>
        <authorList>
            <person name="Wyatt N.A."/>
            <person name="Spanner R.E."/>
            <person name="Bolton M.D."/>
        </authorList>
    </citation>
    <scope>NUCLEOTIDE SEQUENCE [LARGE SCALE GENOMIC DNA]</scope>
    <source>
        <strain evidence="5">Cb09-40</strain>
    </source>
</reference>
<dbReference type="EMBL" id="LKMD01000100">
    <property type="protein sequence ID" value="PIB00949.1"/>
    <property type="molecule type" value="Genomic_DNA"/>
</dbReference>
<evidence type="ECO:0000313" key="6">
    <source>
        <dbReference type="Proteomes" id="UP000230605"/>
    </source>
</evidence>
<keyword evidence="1" id="KW-0175">Coiled coil</keyword>
<accession>A0A2G5I846</accession>
<keyword evidence="3" id="KW-0472">Membrane</keyword>
<dbReference type="EMBL" id="CP134184">
    <property type="protein sequence ID" value="WPA95982.1"/>
    <property type="molecule type" value="Genomic_DNA"/>
</dbReference>
<dbReference type="Proteomes" id="UP001302367">
    <property type="component" value="Chromosome 1"/>
</dbReference>
<feature type="compositionally biased region" description="Basic and acidic residues" evidence="2">
    <location>
        <begin position="31"/>
        <end position="40"/>
    </location>
</feature>
<keyword evidence="3" id="KW-1133">Transmembrane helix</keyword>
<feature type="compositionally biased region" description="Basic residues" evidence="2">
    <location>
        <begin position="101"/>
        <end position="110"/>
    </location>
</feature>
<name>A0A2G5I846_CERBT</name>
<dbReference type="Proteomes" id="UP000230605">
    <property type="component" value="Chromosome 1"/>
</dbReference>
<evidence type="ECO:0000313" key="7">
    <source>
        <dbReference type="Proteomes" id="UP001302367"/>
    </source>
</evidence>
<feature type="coiled-coil region" evidence="1">
    <location>
        <begin position="196"/>
        <end position="275"/>
    </location>
</feature>
<keyword evidence="7" id="KW-1185">Reference proteome</keyword>
<feature type="compositionally biased region" description="Basic and acidic residues" evidence="2">
    <location>
        <begin position="130"/>
        <end position="149"/>
    </location>
</feature>
<reference evidence="4 6" key="1">
    <citation type="submission" date="2015-10" db="EMBL/GenBank/DDBJ databases">
        <title>The cercosporin biosynthetic gene cluster was horizontally transferred to several fungal lineages and shown to be expanded in Cercospora beticola based on microsynteny with recipient genomes.</title>
        <authorList>
            <person name="De Jonge R."/>
            <person name="Ebert M.K."/>
            <person name="Suttle J.C."/>
            <person name="Jurick Ii W.M."/>
            <person name="Secor G.A."/>
            <person name="Thomma B.P."/>
            <person name="Van De Peer Y."/>
            <person name="Bolton M.D."/>
        </authorList>
    </citation>
    <scope>NUCLEOTIDE SEQUENCE [LARGE SCALE GENOMIC DNA]</scope>
    <source>
        <strain evidence="4 6">09-40</strain>
    </source>
</reference>
<evidence type="ECO:0000256" key="2">
    <source>
        <dbReference type="SAM" id="MobiDB-lite"/>
    </source>
</evidence>
<gene>
    <name evidence="4" type="ORF">CB0940_00563</name>
    <name evidence="5" type="ORF">RHO25_000587</name>
</gene>
<keyword evidence="3" id="KW-0812">Transmembrane</keyword>
<dbReference type="AlphaFoldDB" id="A0A2G5I846"/>
<evidence type="ECO:0000313" key="4">
    <source>
        <dbReference type="EMBL" id="PIB00949.1"/>
    </source>
</evidence>
<feature type="transmembrane region" description="Helical" evidence="3">
    <location>
        <begin position="280"/>
        <end position="300"/>
    </location>
</feature>
<dbReference type="OrthoDB" id="5419542at2759"/>
<sequence length="334" mass="38332">MAHENEESLSPLKALPKLRTATADLMSPTRSRTDPPDERTHLHRRLHSSSLRNRAFTGGEKHGYRHAAKETVQSAMDLKPPISFDSLLRRDKKGAESGRHGGSKHSHQHRASQQQRDVDEWTRQQAQLAKKREVRPEDIEKAKKENEKREKVLRDDLALVEDVAMSSTRQLDDTYYAILEKASLLRSTVSSLQQLAEESQSMHAKFKQESAQLEQNTKTTFDSFAEFEPQEKTINGLVDQLQESKQRTDRLNDRLEAARHRMEAYEAREKQNRRTSRQRWSAVWIVLAGLIVLLIALLLARNRGTPSSNPISAVVKPKPKLERDPILDKIFEDL</sequence>
<protein>
    <submittedName>
        <fullName evidence="4">Uncharacterized protein</fullName>
    </submittedName>
</protein>
<evidence type="ECO:0000313" key="5">
    <source>
        <dbReference type="EMBL" id="WPA95982.1"/>
    </source>
</evidence>
<feature type="compositionally biased region" description="Basic and acidic residues" evidence="2">
    <location>
        <begin position="87"/>
        <end position="99"/>
    </location>
</feature>
<evidence type="ECO:0000256" key="3">
    <source>
        <dbReference type="SAM" id="Phobius"/>
    </source>
</evidence>
<evidence type="ECO:0000256" key="1">
    <source>
        <dbReference type="SAM" id="Coils"/>
    </source>
</evidence>
<proteinExistence type="predicted"/>
<feature type="region of interest" description="Disordered" evidence="2">
    <location>
        <begin position="1"/>
        <end position="149"/>
    </location>
</feature>